<proteinExistence type="predicted"/>
<dbReference type="KEGG" id="hws:RNZ46_12650"/>
<dbReference type="Proteomes" id="UP001302486">
    <property type="component" value="Chromosome"/>
</dbReference>
<evidence type="ECO:0000313" key="2">
    <source>
        <dbReference type="EMBL" id="WOD42839.1"/>
    </source>
</evidence>
<accession>A0AA97EJY3</accession>
<keyword evidence="3" id="KW-1185">Reference proteome</keyword>
<feature type="compositionally biased region" description="Low complexity" evidence="1">
    <location>
        <begin position="534"/>
        <end position="543"/>
    </location>
</feature>
<protein>
    <submittedName>
        <fullName evidence="2">Phage baseplate protein</fullName>
    </submittedName>
</protein>
<sequence length="1125" mass="127643">MSKDCNHNNILLKRNGTSQGQRRIDALSPDTVKLHDLSIEDWMAFAHAFAENVNYFDTETHITDGNWQRFFVEKEAIQNLLLEAETNKDLNPHLTLFVCFLRLMELSQNRLNNLSKRHLDFYYKEVLKLSNKQAVPDKVHLLFELAKNASDVRVEAGTATDAGKDANGNKRIYKTQNELIVNSAKVSALKNVLHKQGTGVKYSEIANSFDGLGGDFPDDNVTWWPFGHPNFKDSDGFPNLPNAKLGFAIASPILLLKEGLRTITFSITFGSNLPSAPSKKISDNVFEVLLSGEAEWISAPIDTVNSSVEKNTLKLVVEIPEATDPIVPYDKTVLLENFTSANPIARFLFKTGDDEFGYDFYEFLSGAIVTEIKIDVDVKNMQDIVLENDLGRLDASKPFFPFGPQPVRDSKFYIGCQEALNKPWTEVKIDMQWKDTPLYESASENDHFREHYLAYRKGHLKNLSKNTYTLSTDDSPDTIDDSDLIVPDSDAFKINLEVLAQKNWDQKITAGTLFNQNENGSYSSNFTISSTQDGSSGKGSKTVSKPKKTKGSGFMERIAGFGKLRNSTVHNDFLKVFNNSFFDFRDAISEGVSGLFDNPIQQESFSSNAKKGFIRIALLQSFLHDFFPRIYAIALSKKEEEKALIPNEPYTPLAESISIDYKASVSKTFNLSATSDSLKQNLGNYLDESLELFHEHPFGQSEQHIYLKTKHEFLGTKTQCTLVPKCDKGALFIGLENVKQLQQIALLIQVLEGSENPEYEGEQTYQGNEKQGWYILSQDEWKPLNNDFIVSNNTDNFLKSGIVKVSIPKEATSNNNRIPGDLFWIKVTNTKAFDAVCQLVNIHTQAEVAEFYNNDNEFSHLENGLPEKTISKLVERKATLKGVTQPYSSFDGVPKETDTQFYRRVSERLRHKQRAITIWDYEQLILQQFPKIYKVNCLKHTFGDSELAPGFVTVIAIPNIINQNIFDVYKPRISKAKRNEIQSFINGLNTLHVDAFVENPMYQEVKIALKVKFYEGKDESFYKKQLQKDISKFLAPWAYEETAEINFGLTLHESVVIYYIEQLDYVDYIKDFELLEETNKTDNQGEVIFNPVRAVVPANQKVILTSVKYEKHVVETISTNECVTT</sequence>
<gene>
    <name evidence="2" type="ORF">RNZ46_12650</name>
</gene>
<reference evidence="3" key="1">
    <citation type="submission" date="2024-06" db="EMBL/GenBank/DDBJ databases">
        <title>Hwangdonia haimaensis gen. nov., sp. nov., a member of the family Flavobacteriaceae isolated from the haima cold seep.</title>
        <authorList>
            <person name="Li J."/>
        </authorList>
    </citation>
    <scope>NUCLEOTIDE SEQUENCE [LARGE SCALE GENOMIC DNA]</scope>
    <source>
        <strain evidence="3">SCSIO 19198</strain>
    </source>
</reference>
<evidence type="ECO:0000313" key="3">
    <source>
        <dbReference type="Proteomes" id="UP001302486"/>
    </source>
</evidence>
<feature type="region of interest" description="Disordered" evidence="1">
    <location>
        <begin position="525"/>
        <end position="551"/>
    </location>
</feature>
<evidence type="ECO:0000256" key="1">
    <source>
        <dbReference type="SAM" id="MobiDB-lite"/>
    </source>
</evidence>
<name>A0AA97EJY3_9FLAO</name>
<organism evidence="2 3">
    <name type="scientific">Hwangdonia lutea</name>
    <dbReference type="NCBI Taxonomy" id="3075823"/>
    <lineage>
        <taxon>Bacteria</taxon>
        <taxon>Pseudomonadati</taxon>
        <taxon>Bacteroidota</taxon>
        <taxon>Flavobacteriia</taxon>
        <taxon>Flavobacteriales</taxon>
        <taxon>Flavobacteriaceae</taxon>
        <taxon>Hwangdonia</taxon>
    </lineage>
</organism>
<dbReference type="EMBL" id="CP136521">
    <property type="protein sequence ID" value="WOD42839.1"/>
    <property type="molecule type" value="Genomic_DNA"/>
</dbReference>
<dbReference type="RefSeq" id="WP_316982530.1">
    <property type="nucleotide sequence ID" value="NZ_CP136521.1"/>
</dbReference>
<dbReference type="AlphaFoldDB" id="A0AA97EJY3"/>